<reference evidence="1 2" key="1">
    <citation type="submission" date="2019-10" db="EMBL/GenBank/DDBJ databases">
        <title>Assembly and Annotation for the nematode Trichostrongylus colubriformis.</title>
        <authorList>
            <person name="Martin J."/>
        </authorList>
    </citation>
    <scope>NUCLEOTIDE SEQUENCE [LARGE SCALE GENOMIC DNA]</scope>
    <source>
        <strain evidence="1">G859</strain>
        <tissue evidence="1">Whole worm</tissue>
    </source>
</reference>
<gene>
    <name evidence="1" type="ORF">GCK32_021279</name>
</gene>
<protein>
    <submittedName>
        <fullName evidence="1">Uncharacterized protein</fullName>
    </submittedName>
</protein>
<name>A0AAN8I9M9_TRICO</name>
<dbReference type="InterPro" id="IPR035966">
    <property type="entry name" value="PKF_sf"/>
</dbReference>
<keyword evidence="2" id="KW-1185">Reference proteome</keyword>
<dbReference type="EMBL" id="WIXE01024063">
    <property type="protein sequence ID" value="KAK5965954.1"/>
    <property type="molecule type" value="Genomic_DNA"/>
</dbReference>
<dbReference type="GO" id="GO:0003872">
    <property type="term" value="F:6-phosphofructokinase activity"/>
    <property type="evidence" value="ECO:0007669"/>
    <property type="project" value="InterPro"/>
</dbReference>
<evidence type="ECO:0000313" key="2">
    <source>
        <dbReference type="Proteomes" id="UP001331761"/>
    </source>
</evidence>
<dbReference type="Gene3D" id="3.40.50.460">
    <property type="entry name" value="Phosphofructokinase domain"/>
    <property type="match status" value="1"/>
</dbReference>
<sequence>MTALATGADKALVFQQETSEKDLERMAQNAAKKARRGFNQYTIIRNDGADDRITCDHIKNYFEQQSDTQ</sequence>
<feature type="non-terminal residue" evidence="1">
    <location>
        <position position="69"/>
    </location>
</feature>
<dbReference type="Proteomes" id="UP001331761">
    <property type="component" value="Unassembled WGS sequence"/>
</dbReference>
<proteinExistence type="predicted"/>
<comment type="caution">
    <text evidence="1">The sequence shown here is derived from an EMBL/GenBank/DDBJ whole genome shotgun (WGS) entry which is preliminary data.</text>
</comment>
<organism evidence="1 2">
    <name type="scientific">Trichostrongylus colubriformis</name>
    <name type="common">Black scour worm</name>
    <dbReference type="NCBI Taxonomy" id="6319"/>
    <lineage>
        <taxon>Eukaryota</taxon>
        <taxon>Metazoa</taxon>
        <taxon>Ecdysozoa</taxon>
        <taxon>Nematoda</taxon>
        <taxon>Chromadorea</taxon>
        <taxon>Rhabditida</taxon>
        <taxon>Rhabditina</taxon>
        <taxon>Rhabditomorpha</taxon>
        <taxon>Strongyloidea</taxon>
        <taxon>Trichostrongylidae</taxon>
        <taxon>Trichostrongylus</taxon>
    </lineage>
</organism>
<dbReference type="AlphaFoldDB" id="A0AAN8I9M9"/>
<evidence type="ECO:0000313" key="1">
    <source>
        <dbReference type="EMBL" id="KAK5965954.1"/>
    </source>
</evidence>
<accession>A0AAN8I9M9</accession>